<accession>A0A1B8GKM8</accession>
<dbReference type="RefSeq" id="XP_018130049.1">
    <property type="nucleotide sequence ID" value="XM_018275204.1"/>
</dbReference>
<reference evidence="2" key="2">
    <citation type="journal article" date="2018" name="Nat. Commun.">
        <title>Extreme sensitivity to ultraviolet light in the fungal pathogen causing white-nose syndrome of bats.</title>
        <authorList>
            <person name="Palmer J.M."/>
            <person name="Drees K.P."/>
            <person name="Foster J.T."/>
            <person name="Lindner D.L."/>
        </authorList>
    </citation>
    <scope>NUCLEOTIDE SEQUENCE [LARGE SCALE GENOMIC DNA]</scope>
    <source>
        <strain evidence="2">UAMH 10579</strain>
    </source>
</reference>
<dbReference type="GeneID" id="28839130"/>
<dbReference type="Proteomes" id="UP000091956">
    <property type="component" value="Unassembled WGS sequence"/>
</dbReference>
<reference evidence="1 2" key="1">
    <citation type="submission" date="2016-03" db="EMBL/GenBank/DDBJ databases">
        <title>Comparative genomics of Pseudogymnoascus destructans, the fungus causing white-nose syndrome of bats.</title>
        <authorList>
            <person name="Palmer J.M."/>
            <person name="Drees K.P."/>
            <person name="Foster J.T."/>
            <person name="Lindner D.L."/>
        </authorList>
    </citation>
    <scope>NUCLEOTIDE SEQUENCE [LARGE SCALE GENOMIC DNA]</scope>
    <source>
        <strain evidence="1 2">UAMH 10579</strain>
    </source>
</reference>
<dbReference type="EMBL" id="KV460229">
    <property type="protein sequence ID" value="OBT96316.1"/>
    <property type="molecule type" value="Genomic_DNA"/>
</dbReference>
<gene>
    <name evidence="1" type="ORF">VE01_05744</name>
</gene>
<dbReference type="AlphaFoldDB" id="A0A1B8GKM8"/>
<organism evidence="1 2">
    <name type="scientific">Pseudogymnoascus verrucosus</name>
    <dbReference type="NCBI Taxonomy" id="342668"/>
    <lineage>
        <taxon>Eukaryota</taxon>
        <taxon>Fungi</taxon>
        <taxon>Dikarya</taxon>
        <taxon>Ascomycota</taxon>
        <taxon>Pezizomycotina</taxon>
        <taxon>Leotiomycetes</taxon>
        <taxon>Thelebolales</taxon>
        <taxon>Thelebolaceae</taxon>
        <taxon>Pseudogymnoascus</taxon>
    </lineage>
</organism>
<evidence type="ECO:0000313" key="2">
    <source>
        <dbReference type="Proteomes" id="UP000091956"/>
    </source>
</evidence>
<evidence type="ECO:0000313" key="1">
    <source>
        <dbReference type="EMBL" id="OBT96316.1"/>
    </source>
</evidence>
<proteinExistence type="predicted"/>
<name>A0A1B8GKM8_9PEZI</name>
<keyword evidence="2" id="KW-1185">Reference proteome</keyword>
<sequence length="383" mass="43171">MTSTIFGSLAVSSVDPLNVFSEAQAFFETRLGPRKGHAKNLVRAFRGFLESIDLDPEDYRNIWSARSEIFLGSGVGPIARFHRLYDGLVRIKRGREDYDCASRLWHIFLEHDLEQLVRSGSFKMSRGRGKKTAALCAQAESISSTVASVKADRKTGRCYLQLLRLSSPGLLLLIGSHVNTVWERKLSKEDIPLLLHYLRVKQPEVMEKARMLDKIAARLIVDGFIAYGWTYSELNDTRAKLLDQLRLYINLPWLSQREEEKEFAAYDITSLAPSTSNNVIHDEVANSEGRFWDDDNANLADEMIHTPQLQRQRSSDLDISLSYTIDGALSLGLPLDYDMSCDSDVSSYYTIDGALGNNFMHTYPPGNGGAELINSHSNSQQFF</sequence>
<protein>
    <submittedName>
        <fullName evidence="1">Uncharacterized protein</fullName>
    </submittedName>
</protein>